<accession>A0A0M9FHD2</accession>
<dbReference type="InterPro" id="IPR002711">
    <property type="entry name" value="HNH"/>
</dbReference>
<feature type="domain" description="HNH nuclease" evidence="6">
    <location>
        <begin position="32"/>
        <end position="88"/>
    </location>
</feature>
<feature type="region of interest" description="Disordered" evidence="5">
    <location>
        <begin position="88"/>
        <end position="109"/>
    </location>
</feature>
<reference evidence="10 11" key="1">
    <citation type="submission" date="2016-02" db="EMBL/GenBank/DDBJ databases">
        <authorList>
            <consortium name="Pathogen Informatics"/>
        </authorList>
    </citation>
    <scope>NUCLEOTIDE SEQUENCE [LARGE SCALE GENOMIC DNA]</scope>
    <source>
        <strain evidence="8 10">LSS32</strain>
        <strain evidence="7 11">LSS52</strain>
        <strain evidence="9 12">LSS99</strain>
    </source>
</reference>
<evidence type="ECO:0000256" key="5">
    <source>
        <dbReference type="SAM" id="MobiDB-lite"/>
    </source>
</evidence>
<dbReference type="Proteomes" id="UP000072794">
    <property type="component" value="Unassembled WGS sequence"/>
</dbReference>
<proteinExistence type="inferred from homology"/>
<evidence type="ECO:0000313" key="11">
    <source>
        <dbReference type="Proteomes" id="UP000072794"/>
    </source>
</evidence>
<dbReference type="EMBL" id="FIIX01000026">
    <property type="protein sequence ID" value="CYW10403.1"/>
    <property type="molecule type" value="Genomic_DNA"/>
</dbReference>
<comment type="similarity">
    <text evidence="3">Belongs to the HNH nuclease family.</text>
</comment>
<gene>
    <name evidence="8" type="ORF">ERS132394_02094</name>
    <name evidence="7" type="ORF">ERS132414_01237</name>
    <name evidence="9" type="ORF">ERS132461_01294</name>
</gene>
<dbReference type="AlphaFoldDB" id="A0A0M9FHD2"/>
<dbReference type="Pfam" id="PF01844">
    <property type="entry name" value="HNH"/>
    <property type="match status" value="1"/>
</dbReference>
<dbReference type="EMBL" id="FIGJ01000032">
    <property type="protein sequence ID" value="CYV03905.1"/>
    <property type="molecule type" value="Genomic_DNA"/>
</dbReference>
<evidence type="ECO:0000313" key="9">
    <source>
        <dbReference type="EMBL" id="CYW10403.1"/>
    </source>
</evidence>
<dbReference type="CDD" id="cd00085">
    <property type="entry name" value="HNHc"/>
    <property type="match status" value="1"/>
</dbReference>
<evidence type="ECO:0000313" key="8">
    <source>
        <dbReference type="EMBL" id="CYV03905.1"/>
    </source>
</evidence>
<dbReference type="GO" id="GO:0016787">
    <property type="term" value="F:hydrolase activity"/>
    <property type="evidence" value="ECO:0007669"/>
    <property type="project" value="UniProtKB-KW"/>
</dbReference>
<evidence type="ECO:0000256" key="3">
    <source>
        <dbReference type="ARBA" id="ARBA00038412"/>
    </source>
</evidence>
<dbReference type="Proteomes" id="UP000073388">
    <property type="component" value="Unassembled WGS sequence"/>
</dbReference>
<evidence type="ECO:0000259" key="6">
    <source>
        <dbReference type="SMART" id="SM00507"/>
    </source>
</evidence>
<evidence type="ECO:0000313" key="10">
    <source>
        <dbReference type="Proteomes" id="UP000072618"/>
    </source>
</evidence>
<organism evidence="8 10">
    <name type="scientific">Streptococcus suis</name>
    <dbReference type="NCBI Taxonomy" id="1307"/>
    <lineage>
        <taxon>Bacteria</taxon>
        <taxon>Bacillati</taxon>
        <taxon>Bacillota</taxon>
        <taxon>Bacilli</taxon>
        <taxon>Lactobacillales</taxon>
        <taxon>Streptococcaceae</taxon>
        <taxon>Streptococcus</taxon>
    </lineage>
</organism>
<dbReference type="RefSeq" id="WP_032502438.1">
    <property type="nucleotide sequence ID" value="NZ_CEDY01000004.1"/>
</dbReference>
<protein>
    <recommendedName>
        <fullName evidence="4">Putative HNH nuclease YajD</fullName>
    </recommendedName>
</protein>
<dbReference type="PANTHER" id="PTHR41286">
    <property type="entry name" value="HNH NUCLEASE YAJD-RELATED"/>
    <property type="match status" value="1"/>
</dbReference>
<dbReference type="EMBL" id="FIHA01000022">
    <property type="protein sequence ID" value="CYU90146.1"/>
    <property type="molecule type" value="Genomic_DNA"/>
</dbReference>
<dbReference type="PANTHER" id="PTHR41286:SF1">
    <property type="entry name" value="HNH NUCLEASE YAJD-RELATED"/>
    <property type="match status" value="1"/>
</dbReference>
<evidence type="ECO:0000256" key="1">
    <source>
        <dbReference type="ARBA" id="ARBA00022722"/>
    </source>
</evidence>
<sequence>MNLMTPEILDRLVELIRADKVKEFYWTKEWRIIRKVRRQKDNNECQRCMRAGRYTPADMVHHKKEVRQHPELALELDNTECLCNPCHNREHPEKLSGYHRRKFDNKEQW</sequence>
<name>A0A0M9FHD2_STRSU</name>
<dbReference type="GO" id="GO:0005829">
    <property type="term" value="C:cytosol"/>
    <property type="evidence" value="ECO:0007669"/>
    <property type="project" value="TreeGrafter"/>
</dbReference>
<keyword evidence="1" id="KW-0540">Nuclease</keyword>
<dbReference type="InterPro" id="IPR003615">
    <property type="entry name" value="HNH_nuc"/>
</dbReference>
<keyword evidence="2" id="KW-0378">Hydrolase</keyword>
<dbReference type="SMART" id="SM00507">
    <property type="entry name" value="HNHc"/>
    <property type="match status" value="1"/>
</dbReference>
<evidence type="ECO:0000256" key="2">
    <source>
        <dbReference type="ARBA" id="ARBA00022801"/>
    </source>
</evidence>
<evidence type="ECO:0000313" key="7">
    <source>
        <dbReference type="EMBL" id="CYU90146.1"/>
    </source>
</evidence>
<dbReference type="PATRIC" id="fig|1307.473.peg.1669"/>
<dbReference type="Proteomes" id="UP000072618">
    <property type="component" value="Unassembled WGS sequence"/>
</dbReference>
<keyword evidence="8" id="KW-0255">Endonuclease</keyword>
<dbReference type="GO" id="GO:0004519">
    <property type="term" value="F:endonuclease activity"/>
    <property type="evidence" value="ECO:0007669"/>
    <property type="project" value="UniProtKB-KW"/>
</dbReference>
<dbReference type="GO" id="GO:0003676">
    <property type="term" value="F:nucleic acid binding"/>
    <property type="evidence" value="ECO:0007669"/>
    <property type="project" value="InterPro"/>
</dbReference>
<evidence type="ECO:0000256" key="4">
    <source>
        <dbReference type="ARBA" id="ARBA00040194"/>
    </source>
</evidence>
<dbReference type="GO" id="GO:0008270">
    <property type="term" value="F:zinc ion binding"/>
    <property type="evidence" value="ECO:0007669"/>
    <property type="project" value="InterPro"/>
</dbReference>
<evidence type="ECO:0000313" key="12">
    <source>
        <dbReference type="Proteomes" id="UP000073388"/>
    </source>
</evidence>